<dbReference type="EMBL" id="LYMM01000014">
    <property type="protein sequence ID" value="PNU06076.1"/>
    <property type="molecule type" value="Genomic_DNA"/>
</dbReference>
<evidence type="ECO:0000313" key="2">
    <source>
        <dbReference type="Proteomes" id="UP000236327"/>
    </source>
</evidence>
<comment type="caution">
    <text evidence="1">The sequence shown here is derived from an EMBL/GenBank/DDBJ whole genome shotgun (WGS) entry which is preliminary data.</text>
</comment>
<sequence>MSKVRIGEWNIDLAQATASKGDIEVRIVTHEDGTYTIAYSGLESSETARLLGPEVLEAFQRAGAKAFEQGPE</sequence>
<proteinExistence type="predicted"/>
<accession>A0A2K2G4W2</accession>
<dbReference type="RefSeq" id="WP_103094784.1">
    <property type="nucleotide sequence ID" value="NZ_LYMM01000014.1"/>
</dbReference>
<dbReference type="OrthoDB" id="9845833at2"/>
<organism evidence="1 2">
    <name type="scientific">Novosphingobium guangzhouense</name>
    <dbReference type="NCBI Taxonomy" id="1850347"/>
    <lineage>
        <taxon>Bacteria</taxon>
        <taxon>Pseudomonadati</taxon>
        <taxon>Pseudomonadota</taxon>
        <taxon>Alphaproteobacteria</taxon>
        <taxon>Sphingomonadales</taxon>
        <taxon>Sphingomonadaceae</taxon>
        <taxon>Novosphingobium</taxon>
    </lineage>
</organism>
<evidence type="ECO:0000313" key="1">
    <source>
        <dbReference type="EMBL" id="PNU06076.1"/>
    </source>
</evidence>
<dbReference type="Proteomes" id="UP000236327">
    <property type="component" value="Unassembled WGS sequence"/>
</dbReference>
<dbReference type="AlphaFoldDB" id="A0A2K2G4W2"/>
<protein>
    <submittedName>
        <fullName evidence="1">Uncharacterized protein</fullName>
    </submittedName>
</protein>
<name>A0A2K2G4W2_9SPHN</name>
<gene>
    <name evidence="1" type="ORF">A8V01_13540</name>
</gene>
<keyword evidence="2" id="KW-1185">Reference proteome</keyword>
<reference evidence="1 2" key="1">
    <citation type="submission" date="2016-05" db="EMBL/GenBank/DDBJ databases">
        <title>Complete genome sequence of Novosphingobium guangzhouense SA925(T).</title>
        <authorList>
            <person name="Sha S."/>
        </authorList>
    </citation>
    <scope>NUCLEOTIDE SEQUENCE [LARGE SCALE GENOMIC DNA]</scope>
    <source>
        <strain evidence="1 2">SA925</strain>
    </source>
</reference>